<dbReference type="OrthoDB" id="4790878at2759"/>
<dbReference type="PANTHER" id="PTHR42085">
    <property type="entry name" value="F-BOX DOMAIN-CONTAINING PROTEIN"/>
    <property type="match status" value="1"/>
</dbReference>
<dbReference type="Proteomes" id="UP000799770">
    <property type="component" value="Unassembled WGS sequence"/>
</dbReference>
<proteinExistence type="predicted"/>
<protein>
    <submittedName>
        <fullName evidence="1">Uncharacterized protein</fullName>
    </submittedName>
</protein>
<sequence>MRPISLWEDFDPCQVKVDMFTRNSNTTRDGFGCAWQWSPILCETKCSHVSTASEIARKEMLDLRNKTSAPLLKLPRELRDMIYEHALTFGGEELYCRSGSLSLELLDEKKQVQQPNNQQKVQRYIESPINLRLYLTQKDEVEANQLKYVCRQLHQDTSGLELAYNTIVFFGEVNRYDKMVQCSRFLYHCGKQWKSRLRRMILRDEIHPEPETTTRDFSLWLFDKDHPLYGANQSIAQFTVENPKATVHLHLGQSYAPPHVESVYIFILGLLVSWYGRGTLSSVVTSPGNLHLIFREGWVDKILPGMAWLAQTPNYRLFPHHASFEPLELRAALSAPASLLSGSLPPVVGDVDTWMAFYKSYYDEGL</sequence>
<organism evidence="1 2">
    <name type="scientific">Lophiotrema nucula</name>
    <dbReference type="NCBI Taxonomy" id="690887"/>
    <lineage>
        <taxon>Eukaryota</taxon>
        <taxon>Fungi</taxon>
        <taxon>Dikarya</taxon>
        <taxon>Ascomycota</taxon>
        <taxon>Pezizomycotina</taxon>
        <taxon>Dothideomycetes</taxon>
        <taxon>Pleosporomycetidae</taxon>
        <taxon>Pleosporales</taxon>
        <taxon>Lophiotremataceae</taxon>
        <taxon>Lophiotrema</taxon>
    </lineage>
</organism>
<name>A0A6A5ZUV3_9PLEO</name>
<dbReference type="InterPro" id="IPR038883">
    <property type="entry name" value="AN11006-like"/>
</dbReference>
<gene>
    <name evidence="1" type="ORF">BDV96DRAFT_682119</name>
</gene>
<dbReference type="PANTHER" id="PTHR42085:SF1">
    <property type="entry name" value="F-BOX DOMAIN-CONTAINING PROTEIN"/>
    <property type="match status" value="1"/>
</dbReference>
<reference evidence="1" key="1">
    <citation type="journal article" date="2020" name="Stud. Mycol.">
        <title>101 Dothideomycetes genomes: a test case for predicting lifestyles and emergence of pathogens.</title>
        <authorList>
            <person name="Haridas S."/>
            <person name="Albert R."/>
            <person name="Binder M."/>
            <person name="Bloem J."/>
            <person name="Labutti K."/>
            <person name="Salamov A."/>
            <person name="Andreopoulos B."/>
            <person name="Baker S."/>
            <person name="Barry K."/>
            <person name="Bills G."/>
            <person name="Bluhm B."/>
            <person name="Cannon C."/>
            <person name="Castanera R."/>
            <person name="Culley D."/>
            <person name="Daum C."/>
            <person name="Ezra D."/>
            <person name="Gonzalez J."/>
            <person name="Henrissat B."/>
            <person name="Kuo A."/>
            <person name="Liang C."/>
            <person name="Lipzen A."/>
            <person name="Lutzoni F."/>
            <person name="Magnuson J."/>
            <person name="Mondo S."/>
            <person name="Nolan M."/>
            <person name="Ohm R."/>
            <person name="Pangilinan J."/>
            <person name="Park H.-J."/>
            <person name="Ramirez L."/>
            <person name="Alfaro M."/>
            <person name="Sun H."/>
            <person name="Tritt A."/>
            <person name="Yoshinaga Y."/>
            <person name="Zwiers L.-H."/>
            <person name="Turgeon B."/>
            <person name="Goodwin S."/>
            <person name="Spatafora J."/>
            <person name="Crous P."/>
            <person name="Grigoriev I."/>
        </authorList>
    </citation>
    <scope>NUCLEOTIDE SEQUENCE</scope>
    <source>
        <strain evidence="1">CBS 627.86</strain>
    </source>
</reference>
<dbReference type="EMBL" id="ML977311">
    <property type="protein sequence ID" value="KAF2122108.1"/>
    <property type="molecule type" value="Genomic_DNA"/>
</dbReference>
<evidence type="ECO:0000313" key="1">
    <source>
        <dbReference type="EMBL" id="KAF2122108.1"/>
    </source>
</evidence>
<keyword evidence="2" id="KW-1185">Reference proteome</keyword>
<dbReference type="AlphaFoldDB" id="A0A6A5ZUV3"/>
<evidence type="ECO:0000313" key="2">
    <source>
        <dbReference type="Proteomes" id="UP000799770"/>
    </source>
</evidence>
<accession>A0A6A5ZUV3</accession>